<keyword evidence="4" id="KW-1185">Reference proteome</keyword>
<proteinExistence type="predicted"/>
<comment type="caution">
    <text evidence="3">The sequence shown here is derived from an EMBL/GenBank/DDBJ whole genome shotgun (WGS) entry which is preliminary data.</text>
</comment>
<dbReference type="PANTHER" id="PTHR24095">
    <property type="entry name" value="ACETYL-COENZYME A SYNTHETASE"/>
    <property type="match status" value="1"/>
</dbReference>
<dbReference type="InterPro" id="IPR025110">
    <property type="entry name" value="AMP-bd_C"/>
</dbReference>
<dbReference type="OrthoDB" id="4471305at2"/>
<name>A0A4R5QDI4_9PROT</name>
<evidence type="ECO:0000313" key="3">
    <source>
        <dbReference type="EMBL" id="TDH61250.1"/>
    </source>
</evidence>
<reference evidence="3 4" key="1">
    <citation type="journal article" date="2016" name="J. Microbiol.">
        <title>Dankookia rubra gen. nov., sp. nov., an alphaproteobacterium isolated from sediment of a shallow stream.</title>
        <authorList>
            <person name="Kim W.H."/>
            <person name="Kim D.H."/>
            <person name="Kang K."/>
            <person name="Ahn T.Y."/>
        </authorList>
    </citation>
    <scope>NUCLEOTIDE SEQUENCE [LARGE SCALE GENOMIC DNA]</scope>
    <source>
        <strain evidence="3 4">JCM30602</strain>
    </source>
</reference>
<gene>
    <name evidence="3" type="ORF">E2C06_17935</name>
</gene>
<dbReference type="EMBL" id="SMSJ01000024">
    <property type="protein sequence ID" value="TDH61250.1"/>
    <property type="molecule type" value="Genomic_DNA"/>
</dbReference>
<accession>A0A4R5QDI4</accession>
<evidence type="ECO:0000313" key="4">
    <source>
        <dbReference type="Proteomes" id="UP000295096"/>
    </source>
</evidence>
<dbReference type="Proteomes" id="UP000295096">
    <property type="component" value="Unassembled WGS sequence"/>
</dbReference>
<evidence type="ECO:0000259" key="2">
    <source>
        <dbReference type="Pfam" id="PF13193"/>
    </source>
</evidence>
<organism evidence="3 4">
    <name type="scientific">Dankookia rubra</name>
    <dbReference type="NCBI Taxonomy" id="1442381"/>
    <lineage>
        <taxon>Bacteria</taxon>
        <taxon>Pseudomonadati</taxon>
        <taxon>Pseudomonadota</taxon>
        <taxon>Alphaproteobacteria</taxon>
        <taxon>Acetobacterales</taxon>
        <taxon>Roseomonadaceae</taxon>
        <taxon>Dankookia</taxon>
    </lineage>
</organism>
<dbReference type="SUPFAM" id="SSF56801">
    <property type="entry name" value="Acetyl-CoA synthetase-like"/>
    <property type="match status" value="1"/>
</dbReference>
<dbReference type="EC" id="6.2.1.1" evidence="1"/>
<dbReference type="Pfam" id="PF13193">
    <property type="entry name" value="AMP-binding_C"/>
    <property type="match status" value="1"/>
</dbReference>
<dbReference type="GO" id="GO:0003987">
    <property type="term" value="F:acetate-CoA ligase activity"/>
    <property type="evidence" value="ECO:0007669"/>
    <property type="project" value="UniProtKB-EC"/>
</dbReference>
<sequence>MGAVVVDDNGTPLPRGKVGELALIVPSIGLTRGLWRDPARYIESYWSRIPGLWVQGDFASVDEDGTWFIHGRSDDTLKISGKRTGPAEIEALLLATGKVAEAAVIGVPDPVKGSAVVCVCVPARGVVPTPEVVQALKQAVAAGLGSSFRPKSVVFVDDLPKTRSMKIMRRVVRAVWVGDAVGDLSGLVNPEAVARLGDPGTRDEPV</sequence>
<dbReference type="Gene3D" id="3.40.50.12780">
    <property type="entry name" value="N-terminal domain of ligase-like"/>
    <property type="match status" value="1"/>
</dbReference>
<evidence type="ECO:0000256" key="1">
    <source>
        <dbReference type="ARBA" id="ARBA00013275"/>
    </source>
</evidence>
<protein>
    <recommendedName>
        <fullName evidence="1">acetate--CoA ligase</fullName>
        <ecNumber evidence="1">6.2.1.1</ecNumber>
    </recommendedName>
</protein>
<feature type="domain" description="AMP-binding enzyme C-terminal" evidence="2">
    <location>
        <begin position="88"/>
        <end position="166"/>
    </location>
</feature>
<dbReference type="InterPro" id="IPR045851">
    <property type="entry name" value="AMP-bd_C_sf"/>
</dbReference>
<dbReference type="GO" id="GO:0006085">
    <property type="term" value="P:acetyl-CoA biosynthetic process"/>
    <property type="evidence" value="ECO:0007669"/>
    <property type="project" value="TreeGrafter"/>
</dbReference>
<dbReference type="AlphaFoldDB" id="A0A4R5QDI4"/>
<dbReference type="Gene3D" id="3.30.300.30">
    <property type="match status" value="1"/>
</dbReference>
<dbReference type="PANTHER" id="PTHR24095:SF14">
    <property type="entry name" value="ACETYL-COENZYME A SYNTHETASE 1"/>
    <property type="match status" value="1"/>
</dbReference>
<dbReference type="InterPro" id="IPR042099">
    <property type="entry name" value="ANL_N_sf"/>
</dbReference>